<evidence type="ECO:0000313" key="1">
    <source>
        <dbReference type="EMBL" id="ABJ59641.1"/>
    </source>
</evidence>
<dbReference type="AlphaFoldDB" id="A0A806A4E5"/>
<accession>A0A806A4E5</accession>
<organism evidence="1 2">
    <name type="scientific">Lactobacillus gasseri (strain ATCC 33323 / DSM 20243 / BCRC 14619 / CIP 102991 / JCM 1131 / KCTC 3163 / NCIMB 11718 / NCTC 13722 / AM63)</name>
    <dbReference type="NCBI Taxonomy" id="324831"/>
    <lineage>
        <taxon>Bacteria</taxon>
        <taxon>Bacillati</taxon>
        <taxon>Bacillota</taxon>
        <taxon>Bacilli</taxon>
        <taxon>Lactobacillales</taxon>
        <taxon>Lactobacillaceae</taxon>
        <taxon>Lactobacillus</taxon>
    </lineage>
</organism>
<proteinExistence type="predicted"/>
<dbReference type="Proteomes" id="UP000000664">
    <property type="component" value="Chromosome"/>
</dbReference>
<dbReference type="EMBL" id="CP000413">
    <property type="protein sequence ID" value="ABJ59641.1"/>
    <property type="molecule type" value="Genomic_DNA"/>
</dbReference>
<evidence type="ECO:0000313" key="2">
    <source>
        <dbReference type="Proteomes" id="UP000000664"/>
    </source>
</evidence>
<dbReference type="KEGG" id="lga:LGAS_0232"/>
<gene>
    <name evidence="1" type="ordered locus">LGAS_0232</name>
</gene>
<sequence length="33" mass="3761">MLELLEEVLFAQPVKPTVRSAIAPKNNCFLKFI</sequence>
<protein>
    <submittedName>
        <fullName evidence="1">Uncharacterized protein</fullName>
    </submittedName>
</protein>
<reference evidence="1 2" key="1">
    <citation type="journal article" date="2006" name="Proc. Natl. Acad. Sci. U.S.A.">
        <title>Comparative genomics of the lactic acid bacteria.</title>
        <authorList>
            <person name="Makarova K."/>
            <person name="Slesarev A."/>
            <person name="Wolf Y."/>
            <person name="Sorokin A."/>
            <person name="Mirkin B."/>
            <person name="Koonin E."/>
            <person name="Pavlov A."/>
            <person name="Pavlova N."/>
            <person name="Karamychev V."/>
            <person name="Polouchine N."/>
            <person name="Shakhova V."/>
            <person name="Grigoriev I."/>
            <person name="Lou Y."/>
            <person name="Rohksar D."/>
            <person name="Lucas S."/>
            <person name="Huang K."/>
            <person name="Goodstein D.M."/>
            <person name="Hawkins T."/>
            <person name="Plengvidhya V."/>
            <person name="Welker D."/>
            <person name="Hughes J."/>
            <person name="Goh Y."/>
            <person name="Benson A."/>
            <person name="Baldwin K."/>
            <person name="Lee J.H."/>
            <person name="Diaz-Muniz I."/>
            <person name="Dosti B."/>
            <person name="Smeianov V."/>
            <person name="Wechter W."/>
            <person name="Barabote R."/>
            <person name="Lorca G."/>
            <person name="Altermann E."/>
            <person name="Barrangou R."/>
            <person name="Ganesan B."/>
            <person name="Xie Y."/>
            <person name="Rawsthorne H."/>
            <person name="Tamir D."/>
            <person name="Parker C."/>
            <person name="Breidt F."/>
            <person name="Broadbent J."/>
            <person name="Hutkins R."/>
            <person name="O'Sullivan D."/>
            <person name="Steele J."/>
            <person name="Unlu G."/>
            <person name="Saier M."/>
            <person name="Klaenhammer T."/>
            <person name="Richardson P."/>
            <person name="Kozyavkin S."/>
            <person name="Weimer B."/>
            <person name="Mills D."/>
        </authorList>
    </citation>
    <scope>NUCLEOTIDE SEQUENCE [LARGE SCALE GENOMIC DNA]</scope>
    <source>
        <strain evidence="2">ATCC 33323 / DSM 20243 / BCRC 14619 / CIP 102991 / JCM 1131 / KCTC 3163 / NCIMB 11718 / NCTC 13722 / AM63</strain>
    </source>
</reference>
<name>A0A806A4E5_LACGA</name>